<comment type="caution">
    <text evidence="1">The sequence shown here is derived from an EMBL/GenBank/DDBJ whole genome shotgun (WGS) entry which is preliminary data.</text>
</comment>
<dbReference type="RefSeq" id="WP_185155869.1">
    <property type="nucleotide sequence ID" value="NZ_BAAAFL010000027.1"/>
</dbReference>
<organism evidence="1 2">
    <name type="scientific">Fulvivirga kasyanovii</name>
    <dbReference type="NCBI Taxonomy" id="396812"/>
    <lineage>
        <taxon>Bacteria</taxon>
        <taxon>Pseudomonadati</taxon>
        <taxon>Bacteroidota</taxon>
        <taxon>Cytophagia</taxon>
        <taxon>Cytophagales</taxon>
        <taxon>Fulvivirgaceae</taxon>
        <taxon>Fulvivirga</taxon>
    </lineage>
</organism>
<evidence type="ECO:0000313" key="1">
    <source>
        <dbReference type="EMBL" id="MTI23347.1"/>
    </source>
</evidence>
<accession>A0ABW9RH07</accession>
<dbReference type="EMBL" id="SMLW01000082">
    <property type="protein sequence ID" value="MTI23347.1"/>
    <property type="molecule type" value="Genomic_DNA"/>
</dbReference>
<gene>
    <name evidence="1" type="ORF">E1163_00115</name>
</gene>
<name>A0ABW9RH07_9BACT</name>
<sequence length="71" mass="8688">MNKVQLILESPTERSKYKKIDSEDDRLAFFCNHFIMDDMSVRLIKRRYLLSKRHREAFIQSIDEIIEKLER</sequence>
<keyword evidence="2" id="KW-1185">Reference proteome</keyword>
<reference evidence="1 2" key="1">
    <citation type="submission" date="2019-02" db="EMBL/GenBank/DDBJ databases">
        <authorList>
            <person name="Goldberg S.R."/>
            <person name="Haltli B.A."/>
            <person name="Correa H."/>
            <person name="Russell K.G."/>
        </authorList>
    </citation>
    <scope>NUCLEOTIDE SEQUENCE [LARGE SCALE GENOMIC DNA]</scope>
    <source>
        <strain evidence="1 2">JCM 16186</strain>
    </source>
</reference>
<proteinExistence type="predicted"/>
<dbReference type="Proteomes" id="UP000798808">
    <property type="component" value="Unassembled WGS sequence"/>
</dbReference>
<protein>
    <submittedName>
        <fullName evidence="1">Uncharacterized protein</fullName>
    </submittedName>
</protein>
<evidence type="ECO:0000313" key="2">
    <source>
        <dbReference type="Proteomes" id="UP000798808"/>
    </source>
</evidence>